<organism evidence="3 4">
    <name type="scientific">Blyttiomyces helicus</name>
    <dbReference type="NCBI Taxonomy" id="388810"/>
    <lineage>
        <taxon>Eukaryota</taxon>
        <taxon>Fungi</taxon>
        <taxon>Fungi incertae sedis</taxon>
        <taxon>Chytridiomycota</taxon>
        <taxon>Chytridiomycota incertae sedis</taxon>
        <taxon>Chytridiomycetes</taxon>
        <taxon>Chytridiomycetes incertae sedis</taxon>
        <taxon>Blyttiomyces</taxon>
    </lineage>
</organism>
<dbReference type="AlphaFoldDB" id="A0A4P9W6H5"/>
<dbReference type="Proteomes" id="UP000269721">
    <property type="component" value="Unassembled WGS sequence"/>
</dbReference>
<name>A0A4P9W6H5_9FUNG</name>
<feature type="chain" id="PRO_5020804371" evidence="2">
    <location>
        <begin position="20"/>
        <end position="179"/>
    </location>
</feature>
<reference evidence="4" key="1">
    <citation type="journal article" date="2018" name="Nat. Microbiol.">
        <title>Leveraging single-cell genomics to expand the fungal tree of life.</title>
        <authorList>
            <person name="Ahrendt S.R."/>
            <person name="Quandt C.A."/>
            <person name="Ciobanu D."/>
            <person name="Clum A."/>
            <person name="Salamov A."/>
            <person name="Andreopoulos B."/>
            <person name="Cheng J.F."/>
            <person name="Woyke T."/>
            <person name="Pelin A."/>
            <person name="Henrissat B."/>
            <person name="Reynolds N.K."/>
            <person name="Benny G.L."/>
            <person name="Smith M.E."/>
            <person name="James T.Y."/>
            <person name="Grigoriev I.V."/>
        </authorList>
    </citation>
    <scope>NUCLEOTIDE SEQUENCE [LARGE SCALE GENOMIC DNA]</scope>
</reference>
<evidence type="ECO:0000313" key="3">
    <source>
        <dbReference type="EMBL" id="RKO87592.1"/>
    </source>
</evidence>
<proteinExistence type="predicted"/>
<dbReference type="OrthoDB" id="2151417at2759"/>
<feature type="signal peptide" evidence="2">
    <location>
        <begin position="1"/>
        <end position="19"/>
    </location>
</feature>
<evidence type="ECO:0000256" key="1">
    <source>
        <dbReference type="SAM" id="MobiDB-lite"/>
    </source>
</evidence>
<accession>A0A4P9W6H5</accession>
<sequence>MLPPSTPLLLLALVATVAARPLTSRSPASDAKAAKVSFAAVDISTKPGDGASAQTLASQICPANGDVAQLKGTHNVAEQAERTLFVPAIKDATADSDKDGLNALNCQLNRNKGGCRVFAAGLWTPPYGMLESKDNHPPASWKSRSSEEHLHHQSAADYRRQPGSIAGETEGNCGQQVQR</sequence>
<keyword evidence="2" id="KW-0732">Signal</keyword>
<gene>
    <name evidence="3" type="ORF">BDK51DRAFT_52913</name>
</gene>
<protein>
    <submittedName>
        <fullName evidence="3">Uncharacterized protein</fullName>
    </submittedName>
</protein>
<evidence type="ECO:0000256" key="2">
    <source>
        <dbReference type="SAM" id="SignalP"/>
    </source>
</evidence>
<dbReference type="EMBL" id="KZ997306">
    <property type="protein sequence ID" value="RKO87592.1"/>
    <property type="molecule type" value="Genomic_DNA"/>
</dbReference>
<keyword evidence="4" id="KW-1185">Reference proteome</keyword>
<evidence type="ECO:0000313" key="4">
    <source>
        <dbReference type="Proteomes" id="UP000269721"/>
    </source>
</evidence>
<feature type="region of interest" description="Disordered" evidence="1">
    <location>
        <begin position="131"/>
        <end position="179"/>
    </location>
</feature>